<keyword evidence="2" id="KW-1185">Reference proteome</keyword>
<dbReference type="EMBL" id="VIFY01000082">
    <property type="protein sequence ID" value="TQB71412.1"/>
    <property type="molecule type" value="Genomic_DNA"/>
</dbReference>
<organism evidence="1 2">
    <name type="scientific">Monascus purpureus</name>
    <name type="common">Red mold</name>
    <name type="synonym">Monascus anka</name>
    <dbReference type="NCBI Taxonomy" id="5098"/>
    <lineage>
        <taxon>Eukaryota</taxon>
        <taxon>Fungi</taxon>
        <taxon>Dikarya</taxon>
        <taxon>Ascomycota</taxon>
        <taxon>Pezizomycotina</taxon>
        <taxon>Eurotiomycetes</taxon>
        <taxon>Eurotiomycetidae</taxon>
        <taxon>Eurotiales</taxon>
        <taxon>Aspergillaceae</taxon>
        <taxon>Monascus</taxon>
    </lineage>
</organism>
<evidence type="ECO:0000313" key="2">
    <source>
        <dbReference type="Proteomes" id="UP000319663"/>
    </source>
</evidence>
<comment type="caution">
    <text evidence="1">The sequence shown here is derived from an EMBL/GenBank/DDBJ whole genome shotgun (WGS) entry which is preliminary data.</text>
</comment>
<dbReference type="Proteomes" id="UP000319663">
    <property type="component" value="Unassembled WGS sequence"/>
</dbReference>
<proteinExistence type="predicted"/>
<sequence>MSPQMHSPNPGQAGAGYNSSDAWDYFHINSGDKDPRADTAPDRIWARAKGKRFETSLMLKGKVVGAGSADAISADGRVLTSTGVARVQDVVLPPSLAGLSEVGDDCEALLTVQDRRAI</sequence>
<dbReference type="AlphaFoldDB" id="A0A507QV75"/>
<reference evidence="1 2" key="1">
    <citation type="submission" date="2019-06" db="EMBL/GenBank/DDBJ databases">
        <title>Wine fermentation using esterase from Monascus purpureus.</title>
        <authorList>
            <person name="Geng C."/>
            <person name="Zhang Y."/>
        </authorList>
    </citation>
    <scope>NUCLEOTIDE SEQUENCE [LARGE SCALE GENOMIC DNA]</scope>
    <source>
        <strain evidence="1">HQ1</strain>
    </source>
</reference>
<accession>A0A507QV75</accession>
<evidence type="ECO:0000313" key="1">
    <source>
        <dbReference type="EMBL" id="TQB71412.1"/>
    </source>
</evidence>
<name>A0A507QV75_MONPU</name>
<gene>
    <name evidence="1" type="ORF">MPDQ_007624</name>
</gene>
<protein>
    <submittedName>
        <fullName evidence="1">Uncharacterized protein</fullName>
    </submittedName>
</protein>